<evidence type="ECO:0000256" key="5">
    <source>
        <dbReference type="ARBA" id="ARBA00022840"/>
    </source>
</evidence>
<evidence type="ECO:0000256" key="1">
    <source>
        <dbReference type="ARBA" id="ARBA00022741"/>
    </source>
</evidence>
<feature type="domain" description="Helicase C-terminal" evidence="10">
    <location>
        <begin position="281"/>
        <end position="438"/>
    </location>
</feature>
<dbReference type="PANTHER" id="PTHR47962">
    <property type="entry name" value="ATP-DEPENDENT HELICASE LHR-RELATED-RELATED"/>
    <property type="match status" value="1"/>
</dbReference>
<evidence type="ECO:0000259" key="10">
    <source>
        <dbReference type="PROSITE" id="PS51194"/>
    </source>
</evidence>
<dbReference type="CDD" id="cd17922">
    <property type="entry name" value="DEXHc_LHR-like"/>
    <property type="match status" value="1"/>
</dbReference>
<accession>A0A1N5V7N9</accession>
<gene>
    <name evidence="11" type="ORF">CSP5_1275</name>
</gene>
<name>A0A1N5V7N9_9ARCH</name>
<dbReference type="InterPro" id="IPR001650">
    <property type="entry name" value="Helicase_C-like"/>
</dbReference>
<keyword evidence="4 11" id="KW-0347">Helicase</keyword>
<evidence type="ECO:0000256" key="6">
    <source>
        <dbReference type="ARBA" id="ARBA00023125"/>
    </source>
</evidence>
<dbReference type="SMART" id="SM00490">
    <property type="entry name" value="HELICc"/>
    <property type="match status" value="1"/>
</dbReference>
<dbReference type="SUPFAM" id="SSF52540">
    <property type="entry name" value="P-loop containing nucleoside triphosphate hydrolases"/>
    <property type="match status" value="1"/>
</dbReference>
<evidence type="ECO:0000256" key="3">
    <source>
        <dbReference type="ARBA" id="ARBA00022801"/>
    </source>
</evidence>
<organism evidence="11 12">
    <name type="scientific">Cuniculiplasma divulgatum</name>
    <dbReference type="NCBI Taxonomy" id="1673428"/>
    <lineage>
        <taxon>Archaea</taxon>
        <taxon>Methanobacteriati</taxon>
        <taxon>Thermoplasmatota</taxon>
        <taxon>Thermoplasmata</taxon>
        <taxon>Thermoplasmatales</taxon>
        <taxon>Cuniculiplasmataceae</taxon>
        <taxon>Cuniculiplasma</taxon>
    </lineage>
</organism>
<dbReference type="Proteomes" id="UP000195607">
    <property type="component" value="Chromosome I"/>
</dbReference>
<keyword evidence="7" id="KW-0234">DNA repair</keyword>
<feature type="domain" description="Helicase ATP-binding" evidence="9">
    <location>
        <begin position="52"/>
        <end position="245"/>
    </location>
</feature>
<evidence type="ECO:0000313" key="11">
    <source>
        <dbReference type="EMBL" id="SIM69212.1"/>
    </source>
</evidence>
<dbReference type="GO" id="GO:0005524">
    <property type="term" value="F:ATP binding"/>
    <property type="evidence" value="ECO:0007669"/>
    <property type="project" value="UniProtKB-KW"/>
</dbReference>
<dbReference type="Pfam" id="PF08494">
    <property type="entry name" value="DEAD_assoc"/>
    <property type="match status" value="1"/>
</dbReference>
<dbReference type="InterPro" id="IPR011545">
    <property type="entry name" value="DEAD/DEAH_box_helicase_dom"/>
</dbReference>
<dbReference type="GO" id="GO:0004386">
    <property type="term" value="F:helicase activity"/>
    <property type="evidence" value="ECO:0007669"/>
    <property type="project" value="UniProtKB-KW"/>
</dbReference>
<dbReference type="InterPro" id="IPR014001">
    <property type="entry name" value="Helicase_ATP-bd"/>
</dbReference>
<keyword evidence="1" id="KW-0547">Nucleotide-binding</keyword>
<evidence type="ECO:0000256" key="2">
    <source>
        <dbReference type="ARBA" id="ARBA00022763"/>
    </source>
</evidence>
<protein>
    <submittedName>
        <fullName evidence="11">Lhr-like helicase</fullName>
    </submittedName>
</protein>
<reference evidence="11 12" key="1">
    <citation type="submission" date="2016-04" db="EMBL/GenBank/DDBJ databases">
        <authorList>
            <person name="Evans L.H."/>
            <person name="Alamgir A."/>
            <person name="Owens N."/>
            <person name="Weber N.D."/>
            <person name="Virtaneva K."/>
            <person name="Barbian K."/>
            <person name="Babar A."/>
            <person name="Rosenke K."/>
        </authorList>
    </citation>
    <scope>NUCLEOTIDE SEQUENCE [LARGE SCALE GENOMIC DNA]</scope>
    <source>
        <strain evidence="12">S5(T) (JCM 30642 \VKM B-2941)</strain>
    </source>
</reference>
<dbReference type="Pfam" id="PF00271">
    <property type="entry name" value="Helicase_C"/>
    <property type="match status" value="1"/>
</dbReference>
<dbReference type="GO" id="GO:0003677">
    <property type="term" value="F:DNA binding"/>
    <property type="evidence" value="ECO:0007669"/>
    <property type="project" value="UniProtKB-KW"/>
</dbReference>
<dbReference type="Gene3D" id="3.40.50.300">
    <property type="entry name" value="P-loop containing nucleotide triphosphate hydrolases"/>
    <property type="match status" value="2"/>
</dbReference>
<evidence type="ECO:0000256" key="4">
    <source>
        <dbReference type="ARBA" id="ARBA00022806"/>
    </source>
</evidence>
<keyword evidence="2" id="KW-0227">DNA damage</keyword>
<dbReference type="PANTHER" id="PTHR47962:SF6">
    <property type="entry name" value="LARGE HELICASE-RELATED PROTEIN"/>
    <property type="match status" value="1"/>
</dbReference>
<dbReference type="Pfam" id="PF19306">
    <property type="entry name" value="WHD_Lhr"/>
    <property type="match status" value="1"/>
</dbReference>
<keyword evidence="8" id="KW-0413">Isomerase</keyword>
<dbReference type="NCBIfam" id="NF010338">
    <property type="entry name" value="PRK13767.1"/>
    <property type="match status" value="1"/>
</dbReference>
<dbReference type="Pfam" id="PF00270">
    <property type="entry name" value="DEAD"/>
    <property type="match status" value="1"/>
</dbReference>
<keyword evidence="3" id="KW-0378">Hydrolase</keyword>
<dbReference type="GO" id="GO:0016887">
    <property type="term" value="F:ATP hydrolysis activity"/>
    <property type="evidence" value="ECO:0007669"/>
    <property type="project" value="TreeGrafter"/>
</dbReference>
<dbReference type="CDD" id="cd18796">
    <property type="entry name" value="SF2_C_LHR"/>
    <property type="match status" value="1"/>
</dbReference>
<dbReference type="EMBL" id="LT671858">
    <property type="protein sequence ID" value="SIM69212.1"/>
    <property type="molecule type" value="Genomic_DNA"/>
</dbReference>
<dbReference type="InterPro" id="IPR013701">
    <property type="entry name" value="Lhr-like_DEAD/DEAH_assoc"/>
</dbReference>
<dbReference type="InterPro" id="IPR052511">
    <property type="entry name" value="ATP-dep_Helicase"/>
</dbReference>
<dbReference type="InterPro" id="IPR045628">
    <property type="entry name" value="Lhr_WH_dom"/>
</dbReference>
<dbReference type="GO" id="GO:0006281">
    <property type="term" value="P:DNA repair"/>
    <property type="evidence" value="ECO:0007669"/>
    <property type="project" value="UniProtKB-KW"/>
</dbReference>
<evidence type="ECO:0000259" key="9">
    <source>
        <dbReference type="PROSITE" id="PS51192"/>
    </source>
</evidence>
<dbReference type="GO" id="GO:0140097">
    <property type="term" value="F:catalytic activity, acting on DNA"/>
    <property type="evidence" value="ECO:0007669"/>
    <property type="project" value="UniProtKB-ARBA"/>
</dbReference>
<evidence type="ECO:0000256" key="7">
    <source>
        <dbReference type="ARBA" id="ARBA00023204"/>
    </source>
</evidence>
<keyword evidence="5" id="KW-0067">ATP-binding</keyword>
<dbReference type="PROSITE" id="PS51192">
    <property type="entry name" value="HELICASE_ATP_BIND_1"/>
    <property type="match status" value="1"/>
</dbReference>
<keyword evidence="6" id="KW-0238">DNA-binding</keyword>
<dbReference type="PROSITE" id="PS51194">
    <property type="entry name" value="HELICASE_CTER"/>
    <property type="match status" value="1"/>
</dbReference>
<dbReference type="SMART" id="SM00487">
    <property type="entry name" value="DEXDc"/>
    <property type="match status" value="1"/>
</dbReference>
<evidence type="ECO:0000256" key="8">
    <source>
        <dbReference type="ARBA" id="ARBA00023235"/>
    </source>
</evidence>
<proteinExistence type="predicted"/>
<evidence type="ECO:0000313" key="12">
    <source>
        <dbReference type="Proteomes" id="UP000195607"/>
    </source>
</evidence>
<sequence length="1712" mass="196909">MSSYVEPQIITFKQTDEKRGGVEEHLPFLDPIISKWFNEKYDSLTVPQKKVIPLIHKGENVLVSSPTGTGKTLTGFLAIINELFLRSKENGLEDKIECVYISPLKALANDINRNLNEPLKEIYKIAEESNMNLPKIRVGLRSGDTTQNDRQKMLRKPPHILITTPESLALSLTAPKFKEKFKDVKYVIVDEIHEVSSSKRGTLLSLNLERLEELSPGFVRIGLSATQAPLDKISNFLCGYENGEPRKCNIVDVDLKRGLDLMTLTPVDDLTTAGFEVANERMYDILVKLIEEHKTTLIFTNTRSATEHVAIRLKARGIDSLEAHHSSLGKEIRLGVEEKLKNGELKCVISSTSLELGIDIGSVDLVVQIGSPKSVSKGLQRIGRAGHSISKLSQGRFVVFNLDDLVECAVLTKAAYDREIDRVSIPESALDVLSQAVVGMSLEKTWSIDESYNLIKRSYPYRNLTMDDYMSVINYLAGKIENNTIYSKIWYDEEEKVFGKKKSTRMIYFMNIGTIPDDSDYRVIDLSGRHLGQLSDKFVERMTVGDIFVLGARTYAFIRTRGNRVIVRDATGLKPTIPSWTGEMLPRSYDLGTLIGKFRDNIQKNLEKDDLREWLRENYHLDENGARSIISYIRAQTKFNVPTDSHLYVEGYTENGLYSILFLIPLGRRVNDAISRAYAQAISNTYETNTRVTVTDDGFMLTVESSIPIKNVINLIDEDNFVDYVKRSIMNTTVFKERFRQCATRSLMVLRRYKGHEVSVVIQQLRSDKVLRAIENIPNFPVVTETYREIMNDMMDVPSALKYVEEVIGKGRYTVKDYSEVASPFSLSLILAGVSDVVLMEERAKLMKELQSRIVDRVYGTEYMDFKIKDPRIVDNFYRSKVPPVNDAESYMELCRHFPMVDITKSRFNSPFPYASMDVLSIGRELVKEDKLWSISLRGLYWVSKERYGLFRELFARNRPLNEEERNVLEQCNGSTPKEIQQNTGYEESQVKNALLALESLFLVRRKFKRDAFSYEKIETYPDGNYTVEELFFDLLNSMGPMTLDEISVRFPIEKDRIVKTLELLESRGKITEEYVTPVFAKQYIVKGDLERILSTASQEPTALRISRYMRKFKNTDEYLENLGFYVKEESVRARLISDGQNHNEINIPVIRGRFFKHRPAVMERKLAMALQKLRESPLDEKEQRIYDFLKFGAVTLDAVSREINIDPKEARQLLRSLEHRVLVSEQDDTYSRINMENDLDRKSAMKILLDRFGPLTQNEIMNSFWFYIKAGDMDGIEMHSGLRGTYYGKLPEPVEESIMLPMGDPVSIITGRLVTEASNLNTMFFAKNNLVCILSLEQTQEGIWIDDLIVEKEDLLQSFFDYLNERFGGNGLSIIFTGVRENLWGMLEQNGFMKIKDVAIRSGSETELLYSDELFQRSLYCYSQSRMTRRTVMDSIMEARLGIRDATEAYANGIRSTDVDSYFYSDILFNFNGPMNLNSKATMETISLYRTLRGRKIDRLEMDILKIIMDYPKTEDEVLINVQGSHDRAVASIKDLWNRSIICKDSDSKFRYVVEKFELKESATILETKILESYGFIDFQLFSEITGNRDEQLYSVTIENVRKRDGLKNCIILDNKRAVLVNERFLDMKKKSTKPFIIGPRDLFSYIFRNQIKNQTGGTRNFLLIDNLSVKAFATVKRNRNELKIDEMSGEKELRKEFIKEFSNSGYSIRF</sequence>
<dbReference type="InterPro" id="IPR027417">
    <property type="entry name" value="P-loop_NTPase"/>
</dbReference>